<feature type="transmembrane region" description="Helical" evidence="7">
    <location>
        <begin position="14"/>
        <end position="33"/>
    </location>
</feature>
<dbReference type="Gene3D" id="1.10.4030.10">
    <property type="entry name" value="Porin chaperone SurA, peptide-binding domain"/>
    <property type="match status" value="1"/>
</dbReference>
<dbReference type="EMBL" id="CP009416">
    <property type="protein sequence ID" value="AJD89407.1"/>
    <property type="molecule type" value="Genomic_DNA"/>
</dbReference>
<dbReference type="AlphaFoldDB" id="A0A0B5AL47"/>
<keyword evidence="5 6" id="KW-0413">Isomerase</keyword>
<keyword evidence="7" id="KW-0812">Transmembrane</keyword>
<evidence type="ECO:0000256" key="7">
    <source>
        <dbReference type="SAM" id="Phobius"/>
    </source>
</evidence>
<evidence type="ECO:0000256" key="6">
    <source>
        <dbReference type="PROSITE-ProRule" id="PRU00278"/>
    </source>
</evidence>
<protein>
    <recommendedName>
        <fullName evidence="2">peptidylprolyl isomerase</fullName>
        <ecNumber evidence="2">5.2.1.8</ecNumber>
    </recommendedName>
</protein>
<dbReference type="BioCyc" id="JESP1508404:G14D9-9277-MONOMER"/>
<evidence type="ECO:0000256" key="2">
    <source>
        <dbReference type="ARBA" id="ARBA00013194"/>
    </source>
</evidence>
<dbReference type="PROSITE" id="PS50198">
    <property type="entry name" value="PPIC_PPIASE_2"/>
    <property type="match status" value="1"/>
</dbReference>
<keyword evidence="10" id="KW-1185">Reference proteome</keyword>
<dbReference type="InterPro" id="IPR023058">
    <property type="entry name" value="PPIase_PpiC_CS"/>
</dbReference>
<dbReference type="InterPro" id="IPR050245">
    <property type="entry name" value="PrsA_foldase"/>
</dbReference>
<dbReference type="SUPFAM" id="SSF109998">
    <property type="entry name" value="Triger factor/SurA peptide-binding domain-like"/>
    <property type="match status" value="1"/>
</dbReference>
<dbReference type="InterPro" id="IPR027304">
    <property type="entry name" value="Trigger_fact/SurA_dom_sf"/>
</dbReference>
<accession>A0A0B5AL47</accession>
<keyword evidence="7" id="KW-1133">Transmembrane helix</keyword>
<evidence type="ECO:0000313" key="9">
    <source>
        <dbReference type="EMBL" id="AJD89407.1"/>
    </source>
</evidence>
<evidence type="ECO:0000256" key="1">
    <source>
        <dbReference type="ARBA" id="ARBA00000971"/>
    </source>
</evidence>
<dbReference type="OrthoDB" id="2677468at2"/>
<dbReference type="Pfam" id="PF13145">
    <property type="entry name" value="Rotamase_2"/>
    <property type="match status" value="1"/>
</dbReference>
<evidence type="ECO:0000256" key="3">
    <source>
        <dbReference type="ARBA" id="ARBA00022729"/>
    </source>
</evidence>
<dbReference type="SUPFAM" id="SSF54534">
    <property type="entry name" value="FKBP-like"/>
    <property type="match status" value="1"/>
</dbReference>
<dbReference type="STRING" id="1508404.JMA_00900"/>
<dbReference type="EC" id="5.2.1.8" evidence="2"/>
<gene>
    <name evidence="9" type="ORF">JMA_00900</name>
</gene>
<keyword evidence="7" id="KW-0472">Membrane</keyword>
<dbReference type="GO" id="GO:0003755">
    <property type="term" value="F:peptidyl-prolyl cis-trans isomerase activity"/>
    <property type="evidence" value="ECO:0007669"/>
    <property type="project" value="UniProtKB-KW"/>
</dbReference>
<evidence type="ECO:0000256" key="5">
    <source>
        <dbReference type="ARBA" id="ARBA00023235"/>
    </source>
</evidence>
<dbReference type="Gene3D" id="3.10.50.40">
    <property type="match status" value="1"/>
</dbReference>
<evidence type="ECO:0000259" key="8">
    <source>
        <dbReference type="PROSITE" id="PS50198"/>
    </source>
</evidence>
<evidence type="ECO:0000313" key="10">
    <source>
        <dbReference type="Proteomes" id="UP000031449"/>
    </source>
</evidence>
<keyword evidence="3" id="KW-0732">Signal</keyword>
<organism evidence="9 10">
    <name type="scientific">Jeotgalibacillus malaysiensis</name>
    <dbReference type="NCBI Taxonomy" id="1508404"/>
    <lineage>
        <taxon>Bacteria</taxon>
        <taxon>Bacillati</taxon>
        <taxon>Bacillota</taxon>
        <taxon>Bacilli</taxon>
        <taxon>Bacillales</taxon>
        <taxon>Caryophanaceae</taxon>
        <taxon>Jeotgalibacillus</taxon>
    </lineage>
</organism>
<dbReference type="Proteomes" id="UP000031449">
    <property type="component" value="Chromosome"/>
</dbReference>
<dbReference type="InterPro" id="IPR000297">
    <property type="entry name" value="PPIase_PpiC"/>
</dbReference>
<dbReference type="HOGENOM" id="CLU_034646_10_1_9"/>
<reference evidence="9 10" key="1">
    <citation type="submission" date="2014-08" db="EMBL/GenBank/DDBJ databases">
        <title>Complete genome of a marine bacteria Jeotgalibacillus malaysiensis.</title>
        <authorList>
            <person name="Yaakop A.S."/>
            <person name="Chan K.-G."/>
            <person name="Goh K.M."/>
        </authorList>
    </citation>
    <scope>NUCLEOTIDE SEQUENCE [LARGE SCALE GENOMIC DNA]</scope>
    <source>
        <strain evidence="9 10">D5</strain>
    </source>
</reference>
<keyword evidence="4 6" id="KW-0697">Rotamase</keyword>
<feature type="domain" description="PpiC" evidence="8">
    <location>
        <begin position="162"/>
        <end position="254"/>
    </location>
</feature>
<dbReference type="KEGG" id="jeo:JMA_00900"/>
<dbReference type="InterPro" id="IPR046357">
    <property type="entry name" value="PPIase_dom_sf"/>
</dbReference>
<proteinExistence type="predicted"/>
<comment type="catalytic activity">
    <reaction evidence="1">
        <text>[protein]-peptidylproline (omega=180) = [protein]-peptidylproline (omega=0)</text>
        <dbReference type="Rhea" id="RHEA:16237"/>
        <dbReference type="Rhea" id="RHEA-COMP:10747"/>
        <dbReference type="Rhea" id="RHEA-COMP:10748"/>
        <dbReference type="ChEBI" id="CHEBI:83833"/>
        <dbReference type="ChEBI" id="CHEBI:83834"/>
        <dbReference type="EC" id="5.2.1.8"/>
    </reaction>
</comment>
<dbReference type="PANTHER" id="PTHR47245">
    <property type="entry name" value="PEPTIDYLPROLYL ISOMERASE"/>
    <property type="match status" value="1"/>
</dbReference>
<dbReference type="PROSITE" id="PS01096">
    <property type="entry name" value="PPIC_PPIASE_1"/>
    <property type="match status" value="1"/>
</dbReference>
<dbReference type="PANTHER" id="PTHR47245:SF1">
    <property type="entry name" value="FOLDASE PROTEIN PRSA"/>
    <property type="match status" value="1"/>
</dbReference>
<sequence>MAEVRKRRLKAKPLLYIIGFLMVTNLIFLIGWITKDGAPPSAEAEVVAQVGDDEVTRQEWLHAIEVRHGKEVLQQLINQSVMEQSAEKYDVAVSEEELEQELSMLRSVMNVYDQASLPNEDVLKKELKTELILEKLITTETELSEDDLRTYYEENESLYSVPAMYRLSQIVVPTQDEAEQALEELNNGSSFEAVARERSIDPVTASQGGQLGFIPENTETVDAAILNAAQSVSPGEYSDAVQTAEGLTIVYVHEQVPGVNFEFEEVRGKIERQLALEQMSTPVTAESFWDEYSIDWFYGPVE</sequence>
<evidence type="ECO:0000256" key="4">
    <source>
        <dbReference type="ARBA" id="ARBA00023110"/>
    </source>
</evidence>
<name>A0A0B5AL47_9BACL</name>